<evidence type="ECO:0000256" key="1">
    <source>
        <dbReference type="ARBA" id="ARBA00004286"/>
    </source>
</evidence>
<dbReference type="FunFam" id="1.10.10.60:FF:000168">
    <property type="entry name" value="Telomere repeat-binding factor 1"/>
    <property type="match status" value="1"/>
</dbReference>
<dbReference type="SUPFAM" id="SSF46689">
    <property type="entry name" value="Homeodomain-like"/>
    <property type="match status" value="1"/>
</dbReference>
<sequence length="89" mass="9847">MSISFSRAEVRILIAIDVVAVGISVGVSMRALKQKWASDEEEALKAVIKIHGVGKWKTIQTDPECNHCLVARFNIDLQDMAKYESRSSG</sequence>
<keyword evidence="5" id="KW-0175">Coiled coil</keyword>
<organism evidence="10 11">
    <name type="scientific">Kingdonia uniflora</name>
    <dbReference type="NCBI Taxonomy" id="39325"/>
    <lineage>
        <taxon>Eukaryota</taxon>
        <taxon>Viridiplantae</taxon>
        <taxon>Streptophyta</taxon>
        <taxon>Embryophyta</taxon>
        <taxon>Tracheophyta</taxon>
        <taxon>Spermatophyta</taxon>
        <taxon>Magnoliopsida</taxon>
        <taxon>Ranunculales</taxon>
        <taxon>Circaeasteraceae</taxon>
        <taxon>Kingdonia</taxon>
    </lineage>
</organism>
<dbReference type="GO" id="GO:0005694">
    <property type="term" value="C:chromosome"/>
    <property type="evidence" value="ECO:0007669"/>
    <property type="project" value="UniProtKB-SubCell"/>
</dbReference>
<evidence type="ECO:0000313" key="11">
    <source>
        <dbReference type="Proteomes" id="UP000541444"/>
    </source>
</evidence>
<dbReference type="Gene3D" id="1.10.10.60">
    <property type="entry name" value="Homeodomain-like"/>
    <property type="match status" value="1"/>
</dbReference>
<evidence type="ECO:0000256" key="9">
    <source>
        <dbReference type="SAM" id="Phobius"/>
    </source>
</evidence>
<keyword evidence="6" id="KW-0238">DNA-binding</keyword>
<dbReference type="EMBL" id="JACGCM010001546">
    <property type="protein sequence ID" value="KAF6153987.1"/>
    <property type="molecule type" value="Genomic_DNA"/>
</dbReference>
<dbReference type="PANTHER" id="PTHR46267">
    <property type="entry name" value="SINGLE MYB HISTONE 4"/>
    <property type="match status" value="1"/>
</dbReference>
<reference evidence="10 11" key="1">
    <citation type="journal article" date="2020" name="IScience">
        <title>Genome Sequencing of the Endangered Kingdonia uniflora (Circaeasteraceae, Ranunculales) Reveals Potential Mechanisms of Evolutionary Specialization.</title>
        <authorList>
            <person name="Sun Y."/>
            <person name="Deng T."/>
            <person name="Zhang A."/>
            <person name="Moore M.J."/>
            <person name="Landis J.B."/>
            <person name="Lin N."/>
            <person name="Zhang H."/>
            <person name="Zhang X."/>
            <person name="Huang J."/>
            <person name="Zhang X."/>
            <person name="Sun H."/>
            <person name="Wang H."/>
        </authorList>
    </citation>
    <scope>NUCLEOTIDE SEQUENCE [LARGE SCALE GENOMIC DNA]</scope>
    <source>
        <strain evidence="10">TB1705</strain>
        <tissue evidence="10">Leaf</tissue>
    </source>
</reference>
<dbReference type="PANTHER" id="PTHR46267:SF15">
    <property type="entry name" value="WINGED HELIX-TURN-HELIX TRANSCRIPTION REPRESSOR DNA-BINDING PROTEIN-RELATED"/>
    <property type="match status" value="1"/>
</dbReference>
<dbReference type="InterPro" id="IPR044597">
    <property type="entry name" value="SMH1-6"/>
</dbReference>
<evidence type="ECO:0000256" key="3">
    <source>
        <dbReference type="ARBA" id="ARBA00022454"/>
    </source>
</evidence>
<feature type="transmembrane region" description="Helical" evidence="9">
    <location>
        <begin position="12"/>
        <end position="32"/>
    </location>
</feature>
<proteinExistence type="predicted"/>
<evidence type="ECO:0000256" key="4">
    <source>
        <dbReference type="ARBA" id="ARBA00023015"/>
    </source>
</evidence>
<keyword evidence="9" id="KW-0472">Membrane</keyword>
<dbReference type="InterPro" id="IPR009057">
    <property type="entry name" value="Homeodomain-like_sf"/>
</dbReference>
<gene>
    <name evidence="10" type="ORF">GIB67_037691</name>
</gene>
<comment type="subcellular location">
    <subcellularLocation>
        <location evidence="1">Chromosome</location>
    </subcellularLocation>
    <subcellularLocation>
        <location evidence="2">Nucleus</location>
        <location evidence="2">Nucleolus</location>
    </subcellularLocation>
</comment>
<evidence type="ECO:0000256" key="2">
    <source>
        <dbReference type="ARBA" id="ARBA00004604"/>
    </source>
</evidence>
<dbReference type="OrthoDB" id="608866at2759"/>
<evidence type="ECO:0008006" key="12">
    <source>
        <dbReference type="Google" id="ProtNLM"/>
    </source>
</evidence>
<keyword evidence="4" id="KW-0805">Transcription regulation</keyword>
<dbReference type="Proteomes" id="UP000541444">
    <property type="component" value="Unassembled WGS sequence"/>
</dbReference>
<evidence type="ECO:0000256" key="5">
    <source>
        <dbReference type="ARBA" id="ARBA00023054"/>
    </source>
</evidence>
<name>A0A7J7MGJ8_9MAGN</name>
<keyword evidence="7" id="KW-0804">Transcription</keyword>
<keyword evidence="11" id="KW-1185">Reference proteome</keyword>
<evidence type="ECO:0000256" key="6">
    <source>
        <dbReference type="ARBA" id="ARBA00023125"/>
    </source>
</evidence>
<evidence type="ECO:0000256" key="7">
    <source>
        <dbReference type="ARBA" id="ARBA00023163"/>
    </source>
</evidence>
<dbReference type="GO" id="GO:0003691">
    <property type="term" value="F:double-stranded telomeric DNA binding"/>
    <property type="evidence" value="ECO:0007669"/>
    <property type="project" value="InterPro"/>
</dbReference>
<dbReference type="AlphaFoldDB" id="A0A7J7MGJ8"/>
<keyword evidence="9" id="KW-1133">Transmembrane helix</keyword>
<dbReference type="GO" id="GO:0005730">
    <property type="term" value="C:nucleolus"/>
    <property type="evidence" value="ECO:0007669"/>
    <property type="project" value="UniProtKB-SubCell"/>
</dbReference>
<accession>A0A7J7MGJ8</accession>
<keyword evidence="9" id="KW-0812">Transmembrane</keyword>
<evidence type="ECO:0000256" key="8">
    <source>
        <dbReference type="ARBA" id="ARBA00023242"/>
    </source>
</evidence>
<keyword evidence="8" id="KW-0539">Nucleus</keyword>
<protein>
    <recommendedName>
        <fullName evidence="12">Myb-like domain-containing protein</fullName>
    </recommendedName>
</protein>
<evidence type="ECO:0000313" key="10">
    <source>
        <dbReference type="EMBL" id="KAF6153987.1"/>
    </source>
</evidence>
<comment type="caution">
    <text evidence="10">The sequence shown here is derived from an EMBL/GenBank/DDBJ whole genome shotgun (WGS) entry which is preliminary data.</text>
</comment>
<keyword evidence="3" id="KW-0158">Chromosome</keyword>